<accession>A0A482VWQ6</accession>
<dbReference type="GO" id="GO:0003676">
    <property type="term" value="F:nucleic acid binding"/>
    <property type="evidence" value="ECO:0007669"/>
    <property type="project" value="InterPro"/>
</dbReference>
<dbReference type="Proteomes" id="UP000292052">
    <property type="component" value="Unassembled WGS sequence"/>
</dbReference>
<organism evidence="1 2">
    <name type="scientific">Asbolus verrucosus</name>
    <name type="common">Desert ironclad beetle</name>
    <dbReference type="NCBI Taxonomy" id="1661398"/>
    <lineage>
        <taxon>Eukaryota</taxon>
        <taxon>Metazoa</taxon>
        <taxon>Ecdysozoa</taxon>
        <taxon>Arthropoda</taxon>
        <taxon>Hexapoda</taxon>
        <taxon>Insecta</taxon>
        <taxon>Pterygota</taxon>
        <taxon>Neoptera</taxon>
        <taxon>Endopterygota</taxon>
        <taxon>Coleoptera</taxon>
        <taxon>Polyphaga</taxon>
        <taxon>Cucujiformia</taxon>
        <taxon>Tenebrionidae</taxon>
        <taxon>Pimeliinae</taxon>
        <taxon>Asbolus</taxon>
    </lineage>
</organism>
<dbReference type="Gene3D" id="3.30.420.10">
    <property type="entry name" value="Ribonuclease H-like superfamily/Ribonuclease H"/>
    <property type="match status" value="1"/>
</dbReference>
<comment type="caution">
    <text evidence="1">The sequence shown here is derived from an EMBL/GenBank/DDBJ whole genome shotgun (WGS) entry which is preliminary data.</text>
</comment>
<keyword evidence="2" id="KW-1185">Reference proteome</keyword>
<evidence type="ECO:0008006" key="3">
    <source>
        <dbReference type="Google" id="ProtNLM"/>
    </source>
</evidence>
<sequence>MIQVIYSDNYTIRILFSDEFTFKSNGKVNRHNMHYWAVENPRWMRHVNHQRTENLLDVLKNVPLDVIRKIMITQDGSPPHYARQVRRYLNQAWPRRWIG</sequence>
<dbReference type="OrthoDB" id="6761114at2759"/>
<dbReference type="PANTHER" id="PTHR47326">
    <property type="entry name" value="TRANSPOSABLE ELEMENT TC3 TRANSPOSASE-LIKE PROTEIN"/>
    <property type="match status" value="1"/>
</dbReference>
<dbReference type="EMBL" id="QDEB01058257">
    <property type="protein sequence ID" value="RZC36848.1"/>
    <property type="molecule type" value="Genomic_DNA"/>
</dbReference>
<reference evidence="1 2" key="1">
    <citation type="submission" date="2017-03" db="EMBL/GenBank/DDBJ databases">
        <title>Genome of the blue death feigning beetle - Asbolus verrucosus.</title>
        <authorList>
            <person name="Rider S.D."/>
        </authorList>
    </citation>
    <scope>NUCLEOTIDE SEQUENCE [LARGE SCALE GENOMIC DNA]</scope>
    <source>
        <strain evidence="1">Butters</strain>
        <tissue evidence="1">Head and leg muscle</tissue>
    </source>
</reference>
<dbReference type="InterPro" id="IPR036397">
    <property type="entry name" value="RNaseH_sf"/>
</dbReference>
<evidence type="ECO:0000313" key="2">
    <source>
        <dbReference type="Proteomes" id="UP000292052"/>
    </source>
</evidence>
<feature type="non-terminal residue" evidence="1">
    <location>
        <position position="99"/>
    </location>
</feature>
<dbReference type="AlphaFoldDB" id="A0A482VWQ6"/>
<evidence type="ECO:0000313" key="1">
    <source>
        <dbReference type="EMBL" id="RZC36848.1"/>
    </source>
</evidence>
<proteinExistence type="predicted"/>
<protein>
    <recommendedName>
        <fullName evidence="3">DDE 3 domain containing protein</fullName>
    </recommendedName>
</protein>
<dbReference type="PANTHER" id="PTHR47326:SF1">
    <property type="entry name" value="HTH PSQ-TYPE DOMAIN-CONTAINING PROTEIN"/>
    <property type="match status" value="1"/>
</dbReference>
<gene>
    <name evidence="1" type="ORF">BDFB_014923</name>
</gene>
<name>A0A482VWQ6_ASBVE</name>